<feature type="region of interest" description="Disordered" evidence="1">
    <location>
        <begin position="1"/>
        <end position="30"/>
    </location>
</feature>
<gene>
    <name evidence="2" type="ORF">GYM46_13595</name>
</gene>
<proteinExistence type="predicted"/>
<reference evidence="2 3" key="1">
    <citation type="submission" date="2020-01" db="EMBL/GenBank/DDBJ databases">
        <authorList>
            <person name="Wang S."/>
        </authorList>
    </citation>
    <scope>NUCLEOTIDE SEQUENCE [LARGE SCALE GENOMIC DNA]</scope>
    <source>
        <strain evidence="2 3">D151-2-6</strain>
    </source>
</reference>
<organism evidence="2 3">
    <name type="scientific">Brevundimonas mediterranea</name>
    <dbReference type="NCBI Taxonomy" id="74329"/>
    <lineage>
        <taxon>Bacteria</taxon>
        <taxon>Pseudomonadati</taxon>
        <taxon>Pseudomonadota</taxon>
        <taxon>Alphaproteobacteria</taxon>
        <taxon>Caulobacterales</taxon>
        <taxon>Caulobacteraceae</taxon>
        <taxon>Brevundimonas</taxon>
    </lineage>
</organism>
<evidence type="ECO:0000313" key="3">
    <source>
        <dbReference type="Proteomes" id="UP000501325"/>
    </source>
</evidence>
<feature type="compositionally biased region" description="Basic residues" evidence="1">
    <location>
        <begin position="1"/>
        <end position="11"/>
    </location>
</feature>
<sequence length="78" mass="8789">MARPRPPRPRPGRGLPPPERRSPEEQAEDDRLRAELVIQCARMDAILADKWAEAAEQVRIQAERAAAGAVFADDDPWF</sequence>
<dbReference type="EMBL" id="CP048751">
    <property type="protein sequence ID" value="QIH73895.1"/>
    <property type="molecule type" value="Genomic_DNA"/>
</dbReference>
<dbReference type="Proteomes" id="UP000501325">
    <property type="component" value="Chromosome"/>
</dbReference>
<dbReference type="RefSeq" id="WP_008258972.1">
    <property type="nucleotide sequence ID" value="NZ_CP048751.1"/>
</dbReference>
<protein>
    <submittedName>
        <fullName evidence="2">Uncharacterized protein</fullName>
    </submittedName>
</protein>
<feature type="compositionally biased region" description="Basic and acidic residues" evidence="1">
    <location>
        <begin position="18"/>
        <end position="30"/>
    </location>
</feature>
<evidence type="ECO:0000256" key="1">
    <source>
        <dbReference type="SAM" id="MobiDB-lite"/>
    </source>
</evidence>
<evidence type="ECO:0000313" key="2">
    <source>
        <dbReference type="EMBL" id="QIH73895.1"/>
    </source>
</evidence>
<dbReference type="AlphaFoldDB" id="A0AB37EA44"/>
<dbReference type="KEGG" id="bmed:GYM46_13595"/>
<name>A0AB37EA44_9CAUL</name>
<accession>A0AB37EA44</accession>